<dbReference type="PROSITE" id="PS51318">
    <property type="entry name" value="TAT"/>
    <property type="match status" value="1"/>
</dbReference>
<dbReference type="InterPro" id="IPR006311">
    <property type="entry name" value="TAT_signal"/>
</dbReference>
<dbReference type="CDD" id="cd13578">
    <property type="entry name" value="PBP2_Bug27"/>
    <property type="match status" value="1"/>
</dbReference>
<dbReference type="SUPFAM" id="SSF53850">
    <property type="entry name" value="Periplasmic binding protein-like II"/>
    <property type="match status" value="1"/>
</dbReference>
<dbReference type="AlphaFoldDB" id="A0AA91IBK3"/>
<keyword evidence="2" id="KW-0732">Signal</keyword>
<reference evidence="3 4" key="1">
    <citation type="submission" date="2016-03" db="EMBL/GenBank/DDBJ databases">
        <title>Genome sequence of Variovorax paradoxus KB5.</title>
        <authorList>
            <person name="Jeong H."/>
            <person name="Hong C.E."/>
            <person name="Jo S.H."/>
            <person name="Park J.M."/>
        </authorList>
    </citation>
    <scope>NUCLEOTIDE SEQUENCE [LARGE SCALE GENOMIC DNA]</scope>
    <source>
        <strain evidence="3 4">KB5</strain>
    </source>
</reference>
<dbReference type="Gene3D" id="3.40.190.10">
    <property type="entry name" value="Periplasmic binding protein-like II"/>
    <property type="match status" value="1"/>
</dbReference>
<sequence length="329" mass="34283">MTPQIPTRRALLRLASATALAALPLASRAGDWPERAVRLVVPSAAGGSPDAVCRLLANELSKSLGQAIVIDNKPGASGNIGMVDVTRAAPDGYTLGYGNVGTLAINKALFSKLPYDPDRQLVPVALLGYVQNALVVRKDLGVHSVAELVALAKARPGKLTMASAGNGTTGHLSGELFKTLTGTSMAHVPYRGSPQAIQDLMGGQVDLMFDNLSSIAPHIQAGRLAVLAVTGAQRSALFPAIPTVAESGVPGYDVVAWGGIVAPAKTPPAVVERLNAAVNAILATPAMRERYAAIGFETLTGPPQWLWERVARETPLWADVVKRSGAQVD</sequence>
<evidence type="ECO:0000313" key="3">
    <source>
        <dbReference type="EMBL" id="OAK64822.1"/>
    </source>
</evidence>
<feature type="signal peptide" evidence="2">
    <location>
        <begin position="1"/>
        <end position="21"/>
    </location>
</feature>
<feature type="chain" id="PRO_5041730859" evidence="2">
    <location>
        <begin position="22"/>
        <end position="329"/>
    </location>
</feature>
<dbReference type="Proteomes" id="UP000077852">
    <property type="component" value="Unassembled WGS sequence"/>
</dbReference>
<accession>A0AA91IBK3</accession>
<dbReference type="EMBL" id="LVHG01000036">
    <property type="protein sequence ID" value="OAK64822.1"/>
    <property type="molecule type" value="Genomic_DNA"/>
</dbReference>
<evidence type="ECO:0000313" key="4">
    <source>
        <dbReference type="Proteomes" id="UP000077852"/>
    </source>
</evidence>
<dbReference type="InterPro" id="IPR005064">
    <property type="entry name" value="BUG"/>
</dbReference>
<comment type="caution">
    <text evidence="3">The sequence shown here is derived from an EMBL/GenBank/DDBJ whole genome shotgun (WGS) entry which is preliminary data.</text>
</comment>
<evidence type="ECO:0000256" key="1">
    <source>
        <dbReference type="ARBA" id="ARBA00006987"/>
    </source>
</evidence>
<dbReference type="Pfam" id="PF03401">
    <property type="entry name" value="TctC"/>
    <property type="match status" value="1"/>
</dbReference>
<organism evidence="3 4">
    <name type="scientific">Variovorax paradoxus</name>
    <dbReference type="NCBI Taxonomy" id="34073"/>
    <lineage>
        <taxon>Bacteria</taxon>
        <taxon>Pseudomonadati</taxon>
        <taxon>Pseudomonadota</taxon>
        <taxon>Betaproteobacteria</taxon>
        <taxon>Burkholderiales</taxon>
        <taxon>Comamonadaceae</taxon>
        <taxon>Variovorax</taxon>
    </lineage>
</organism>
<dbReference type="PANTHER" id="PTHR42928">
    <property type="entry name" value="TRICARBOXYLATE-BINDING PROTEIN"/>
    <property type="match status" value="1"/>
</dbReference>
<dbReference type="PIRSF" id="PIRSF017082">
    <property type="entry name" value="YflP"/>
    <property type="match status" value="1"/>
</dbReference>
<comment type="similarity">
    <text evidence="1">Belongs to the UPF0065 (bug) family.</text>
</comment>
<dbReference type="RefSeq" id="WP_081267521.1">
    <property type="nucleotide sequence ID" value="NZ_LVHG01000036.1"/>
</dbReference>
<gene>
    <name evidence="3" type="ORF">A3K87_13485</name>
</gene>
<evidence type="ECO:0000256" key="2">
    <source>
        <dbReference type="SAM" id="SignalP"/>
    </source>
</evidence>
<proteinExistence type="inferred from homology"/>
<protein>
    <submittedName>
        <fullName evidence="3">MFS transporter</fullName>
    </submittedName>
</protein>
<name>A0AA91IBK3_VARPD</name>
<dbReference type="Gene3D" id="3.40.190.150">
    <property type="entry name" value="Bordetella uptake gene, domain 1"/>
    <property type="match status" value="1"/>
</dbReference>
<dbReference type="InterPro" id="IPR042100">
    <property type="entry name" value="Bug_dom1"/>
</dbReference>
<dbReference type="PANTHER" id="PTHR42928:SF5">
    <property type="entry name" value="BLR1237 PROTEIN"/>
    <property type="match status" value="1"/>
</dbReference>